<gene>
    <name evidence="1" type="ORF">EVA_10448</name>
</gene>
<dbReference type="EMBL" id="AMCI01002954">
    <property type="protein sequence ID" value="EJX01446.1"/>
    <property type="molecule type" value="Genomic_DNA"/>
</dbReference>
<protein>
    <submittedName>
        <fullName evidence="1">Uncharacterized protein</fullName>
    </submittedName>
</protein>
<dbReference type="AlphaFoldDB" id="J9CMU9"/>
<sequence length="245" mass="27160">MLRYCRWGTIFSKQASGTGHRSDCSGQEDRIYKGLVSATVEQGTWVKGELSSDGKTITIPTGQNVAWIPSMNCFMEMQVLDYDEPSKTFVIDQSAQSISLSIQGKTITLDGTNEKRILGLVYSDSREWALFGDYSSVYTLFEEQAVDVPQNLVTENYLLKGKNPAQKDFSGKLKIGFQGNDVFIKGLCSNALPEAWVKGVRKENGNLCIPTSQFAGIYNDVYPVFFMAETITGNTVDIHDVVICL</sequence>
<proteinExistence type="predicted"/>
<comment type="caution">
    <text evidence="1">The sequence shown here is derived from an EMBL/GenBank/DDBJ whole genome shotgun (WGS) entry which is preliminary data.</text>
</comment>
<evidence type="ECO:0000313" key="1">
    <source>
        <dbReference type="EMBL" id="EJX01446.1"/>
    </source>
</evidence>
<accession>J9CMU9</accession>
<organism evidence="1">
    <name type="scientific">gut metagenome</name>
    <dbReference type="NCBI Taxonomy" id="749906"/>
    <lineage>
        <taxon>unclassified sequences</taxon>
        <taxon>metagenomes</taxon>
        <taxon>organismal metagenomes</taxon>
    </lineage>
</organism>
<reference evidence="1" key="1">
    <citation type="journal article" date="2012" name="PLoS ONE">
        <title>Gene sets for utilization of primary and secondary nutrition supplies in the distal gut of endangered iberian lynx.</title>
        <authorList>
            <person name="Alcaide M."/>
            <person name="Messina E."/>
            <person name="Richter M."/>
            <person name="Bargiela R."/>
            <person name="Peplies J."/>
            <person name="Huws S.A."/>
            <person name="Newbold C.J."/>
            <person name="Golyshin P.N."/>
            <person name="Simon M.A."/>
            <person name="Lopez G."/>
            <person name="Yakimov M.M."/>
            <person name="Ferrer M."/>
        </authorList>
    </citation>
    <scope>NUCLEOTIDE SEQUENCE</scope>
</reference>
<name>J9CMU9_9ZZZZ</name>